<feature type="region of interest" description="Disordered" evidence="1">
    <location>
        <begin position="121"/>
        <end position="166"/>
    </location>
</feature>
<evidence type="ECO:0000256" key="1">
    <source>
        <dbReference type="SAM" id="MobiDB-lite"/>
    </source>
</evidence>
<protein>
    <submittedName>
        <fullName evidence="2">Uncharacterized protein</fullName>
    </submittedName>
</protein>
<feature type="region of interest" description="Disordered" evidence="1">
    <location>
        <begin position="59"/>
        <end position="97"/>
    </location>
</feature>
<evidence type="ECO:0000313" key="2">
    <source>
        <dbReference type="EMBL" id="KAJ5110428.1"/>
    </source>
</evidence>
<gene>
    <name evidence="2" type="ORF">N7532_000963</name>
</gene>
<name>A0A9W9KM00_9EURO</name>
<feature type="region of interest" description="Disordered" evidence="1">
    <location>
        <begin position="1"/>
        <end position="26"/>
    </location>
</feature>
<sequence>MLRTWCPDSPGIAVSDKPTEEHNKPHPRMHCLAQLHANAPQTRLGTTQTALPSPSHTVRHAASHRQPINPRQPAEANPDAIVPTLSDEPASQSRIPPFSHYLNNRSLPLLYSRSYYPEQPEFAGHQPVTPSARSRFARRRERRIGVQAGRRGAKQAKSGGIHPGRG</sequence>
<keyword evidence="3" id="KW-1185">Reference proteome</keyword>
<dbReference type="GeneID" id="81352436"/>
<proteinExistence type="predicted"/>
<evidence type="ECO:0000313" key="3">
    <source>
        <dbReference type="Proteomes" id="UP001149074"/>
    </source>
</evidence>
<dbReference type="Proteomes" id="UP001149074">
    <property type="component" value="Unassembled WGS sequence"/>
</dbReference>
<organism evidence="2 3">
    <name type="scientific">Penicillium argentinense</name>
    <dbReference type="NCBI Taxonomy" id="1131581"/>
    <lineage>
        <taxon>Eukaryota</taxon>
        <taxon>Fungi</taxon>
        <taxon>Dikarya</taxon>
        <taxon>Ascomycota</taxon>
        <taxon>Pezizomycotina</taxon>
        <taxon>Eurotiomycetes</taxon>
        <taxon>Eurotiomycetidae</taxon>
        <taxon>Eurotiales</taxon>
        <taxon>Aspergillaceae</taxon>
        <taxon>Penicillium</taxon>
    </lineage>
</organism>
<dbReference type="EMBL" id="JAPQKI010000002">
    <property type="protein sequence ID" value="KAJ5110428.1"/>
    <property type="molecule type" value="Genomic_DNA"/>
</dbReference>
<reference evidence="2" key="1">
    <citation type="submission" date="2022-11" db="EMBL/GenBank/DDBJ databases">
        <authorList>
            <person name="Petersen C."/>
        </authorList>
    </citation>
    <scope>NUCLEOTIDE SEQUENCE</scope>
    <source>
        <strain evidence="2">IBT 30761</strain>
    </source>
</reference>
<dbReference type="AlphaFoldDB" id="A0A9W9KM00"/>
<dbReference type="RefSeq" id="XP_056478498.1">
    <property type="nucleotide sequence ID" value="XM_056613457.1"/>
</dbReference>
<comment type="caution">
    <text evidence="2">The sequence shown here is derived from an EMBL/GenBank/DDBJ whole genome shotgun (WGS) entry which is preliminary data.</text>
</comment>
<reference evidence="2" key="2">
    <citation type="journal article" date="2023" name="IMA Fungus">
        <title>Comparative genomic study of the Penicillium genus elucidates a diverse pangenome and 15 lateral gene transfer events.</title>
        <authorList>
            <person name="Petersen C."/>
            <person name="Sorensen T."/>
            <person name="Nielsen M.R."/>
            <person name="Sondergaard T.E."/>
            <person name="Sorensen J.L."/>
            <person name="Fitzpatrick D.A."/>
            <person name="Frisvad J.C."/>
            <person name="Nielsen K.L."/>
        </authorList>
    </citation>
    <scope>NUCLEOTIDE SEQUENCE</scope>
    <source>
        <strain evidence="2">IBT 30761</strain>
    </source>
</reference>
<accession>A0A9W9KM00</accession>